<comment type="subcellular location">
    <subcellularLocation>
        <location evidence="1 9">Cell inner membrane</location>
        <topology evidence="1 9">Multi-pass membrane protein</topology>
    </subcellularLocation>
</comment>
<evidence type="ECO:0000256" key="8">
    <source>
        <dbReference type="ARBA" id="ARBA00038436"/>
    </source>
</evidence>
<keyword evidence="2 9" id="KW-0813">Transport</keyword>
<organism evidence="11 12">
    <name type="scientific">Chelatococcus caeni</name>
    <dbReference type="NCBI Taxonomy" id="1348468"/>
    <lineage>
        <taxon>Bacteria</taxon>
        <taxon>Pseudomonadati</taxon>
        <taxon>Pseudomonadota</taxon>
        <taxon>Alphaproteobacteria</taxon>
        <taxon>Hyphomicrobiales</taxon>
        <taxon>Chelatococcaceae</taxon>
        <taxon>Chelatococcus</taxon>
    </lineage>
</organism>
<evidence type="ECO:0000256" key="6">
    <source>
        <dbReference type="ARBA" id="ARBA00022989"/>
    </source>
</evidence>
<dbReference type="AlphaFoldDB" id="A0A840C352"/>
<dbReference type="GO" id="GO:0022857">
    <property type="term" value="F:transmembrane transporter activity"/>
    <property type="evidence" value="ECO:0007669"/>
    <property type="project" value="UniProtKB-UniRule"/>
</dbReference>
<evidence type="ECO:0000259" key="10">
    <source>
        <dbReference type="Pfam" id="PF04290"/>
    </source>
</evidence>
<evidence type="ECO:0000313" key="12">
    <source>
        <dbReference type="Proteomes" id="UP000577362"/>
    </source>
</evidence>
<sequence>MRRLVDVLTTTLAVLSALAMALMMLHVTADVAGKYLLRAPIPGTAEVVANYYMIAAVFLPLAWVEARSQPIVVDLFYTMAPAAGRRAMDLLGTVLTIAFYGVLAWLSWGSALAAWRIGEIVEGTWKVVVWPAKFLLPLGLAIACIVLMPRLADLLLGRDPGPRTEPA</sequence>
<feature type="domain" description="Tripartite ATP-independent periplasmic transporters DctQ component" evidence="10">
    <location>
        <begin position="23"/>
        <end position="155"/>
    </location>
</feature>
<comment type="similarity">
    <text evidence="8 9">Belongs to the TRAP transporter small permease family.</text>
</comment>
<comment type="caution">
    <text evidence="11">The sequence shown here is derived from an EMBL/GenBank/DDBJ whole genome shotgun (WGS) entry which is preliminary data.</text>
</comment>
<keyword evidence="12" id="KW-1185">Reference proteome</keyword>
<evidence type="ECO:0000256" key="9">
    <source>
        <dbReference type="RuleBase" id="RU369079"/>
    </source>
</evidence>
<dbReference type="PANTHER" id="PTHR35011:SF10">
    <property type="entry name" value="TRAP TRANSPORTER SMALL PERMEASE PROTEIN"/>
    <property type="match status" value="1"/>
</dbReference>
<keyword evidence="3" id="KW-1003">Cell membrane</keyword>
<accession>A0A840C352</accession>
<comment type="function">
    <text evidence="9">Part of the tripartite ATP-independent periplasmic (TRAP) transport system.</text>
</comment>
<evidence type="ECO:0000313" key="11">
    <source>
        <dbReference type="EMBL" id="MBB4018432.1"/>
    </source>
</evidence>
<dbReference type="Pfam" id="PF04290">
    <property type="entry name" value="DctQ"/>
    <property type="match status" value="1"/>
</dbReference>
<reference evidence="11 12" key="1">
    <citation type="submission" date="2020-08" db="EMBL/GenBank/DDBJ databases">
        <title>Genomic Encyclopedia of Type Strains, Phase IV (KMG-IV): sequencing the most valuable type-strain genomes for metagenomic binning, comparative biology and taxonomic classification.</title>
        <authorList>
            <person name="Goeker M."/>
        </authorList>
    </citation>
    <scope>NUCLEOTIDE SEQUENCE [LARGE SCALE GENOMIC DNA]</scope>
    <source>
        <strain evidence="11 12">DSM 103737</strain>
    </source>
</reference>
<keyword evidence="6 9" id="KW-1133">Transmembrane helix</keyword>
<dbReference type="InterPro" id="IPR007387">
    <property type="entry name" value="TRAP_DctQ"/>
</dbReference>
<gene>
    <name evidence="11" type="ORF">GGR16_003479</name>
</gene>
<evidence type="ECO:0000256" key="7">
    <source>
        <dbReference type="ARBA" id="ARBA00023136"/>
    </source>
</evidence>
<keyword evidence="5 9" id="KW-0812">Transmembrane</keyword>
<dbReference type="EMBL" id="JACIEN010000004">
    <property type="protein sequence ID" value="MBB4018432.1"/>
    <property type="molecule type" value="Genomic_DNA"/>
</dbReference>
<dbReference type="GO" id="GO:0015740">
    <property type="term" value="P:C4-dicarboxylate transport"/>
    <property type="evidence" value="ECO:0007669"/>
    <property type="project" value="TreeGrafter"/>
</dbReference>
<feature type="transmembrane region" description="Helical" evidence="9">
    <location>
        <begin position="128"/>
        <end position="148"/>
    </location>
</feature>
<keyword evidence="7 9" id="KW-0472">Membrane</keyword>
<evidence type="ECO:0000256" key="3">
    <source>
        <dbReference type="ARBA" id="ARBA00022475"/>
    </source>
</evidence>
<proteinExistence type="inferred from homology"/>
<feature type="transmembrane region" description="Helical" evidence="9">
    <location>
        <begin position="7"/>
        <end position="29"/>
    </location>
</feature>
<name>A0A840C352_9HYPH</name>
<evidence type="ECO:0000256" key="5">
    <source>
        <dbReference type="ARBA" id="ARBA00022692"/>
    </source>
</evidence>
<dbReference type="PANTHER" id="PTHR35011">
    <property type="entry name" value="2,3-DIKETO-L-GULONATE TRAP TRANSPORTER SMALL PERMEASE PROTEIN YIAM"/>
    <property type="match status" value="1"/>
</dbReference>
<feature type="transmembrane region" description="Helical" evidence="9">
    <location>
        <begin position="87"/>
        <end position="108"/>
    </location>
</feature>
<keyword evidence="4 9" id="KW-0997">Cell inner membrane</keyword>
<evidence type="ECO:0000256" key="4">
    <source>
        <dbReference type="ARBA" id="ARBA00022519"/>
    </source>
</evidence>
<comment type="subunit">
    <text evidence="9">The complex comprises the extracytoplasmic solute receptor protein and the two transmembrane proteins.</text>
</comment>
<evidence type="ECO:0000256" key="1">
    <source>
        <dbReference type="ARBA" id="ARBA00004429"/>
    </source>
</evidence>
<dbReference type="RefSeq" id="WP_183317391.1">
    <property type="nucleotide sequence ID" value="NZ_JACIEN010000004.1"/>
</dbReference>
<dbReference type="GO" id="GO:0005886">
    <property type="term" value="C:plasma membrane"/>
    <property type="evidence" value="ECO:0007669"/>
    <property type="project" value="UniProtKB-SubCell"/>
</dbReference>
<evidence type="ECO:0000256" key="2">
    <source>
        <dbReference type="ARBA" id="ARBA00022448"/>
    </source>
</evidence>
<protein>
    <recommendedName>
        <fullName evidence="9">TRAP transporter small permease protein</fullName>
    </recommendedName>
</protein>
<feature type="transmembrane region" description="Helical" evidence="9">
    <location>
        <begin position="49"/>
        <end position="66"/>
    </location>
</feature>
<dbReference type="Proteomes" id="UP000577362">
    <property type="component" value="Unassembled WGS sequence"/>
</dbReference>
<dbReference type="InterPro" id="IPR055348">
    <property type="entry name" value="DctQ"/>
</dbReference>